<evidence type="ECO:0000256" key="11">
    <source>
        <dbReference type="PIRSR" id="PIRSR602481-1"/>
    </source>
</evidence>
<dbReference type="GO" id="GO:1900376">
    <property type="term" value="P:regulation of secondary metabolite biosynthetic process"/>
    <property type="evidence" value="ECO:0007669"/>
    <property type="project" value="TreeGrafter"/>
</dbReference>
<keyword evidence="4" id="KW-0678">Repressor</keyword>
<dbReference type="CDD" id="cd07153">
    <property type="entry name" value="Fur_like"/>
    <property type="match status" value="1"/>
</dbReference>
<comment type="cofactor">
    <cofactor evidence="11">
        <name>Zn(2+)</name>
        <dbReference type="ChEBI" id="CHEBI:29105"/>
    </cofactor>
    <text evidence="11">Binds 1 zinc ion per subunit.</text>
</comment>
<keyword evidence="10" id="KW-0804">Transcription</keyword>
<dbReference type="InterPro" id="IPR036390">
    <property type="entry name" value="WH_DNA-bd_sf"/>
</dbReference>
<dbReference type="GO" id="GO:0000976">
    <property type="term" value="F:transcription cis-regulatory region binding"/>
    <property type="evidence" value="ECO:0007669"/>
    <property type="project" value="TreeGrafter"/>
</dbReference>
<dbReference type="GO" id="GO:0005737">
    <property type="term" value="C:cytoplasm"/>
    <property type="evidence" value="ECO:0007669"/>
    <property type="project" value="UniProtKB-SubCell"/>
</dbReference>
<feature type="binding site" evidence="11">
    <location>
        <position position="94"/>
    </location>
    <ligand>
        <name>Zn(2+)</name>
        <dbReference type="ChEBI" id="CHEBI:29105"/>
    </ligand>
</feature>
<proteinExistence type="inferred from homology"/>
<dbReference type="PANTHER" id="PTHR33202">
    <property type="entry name" value="ZINC UPTAKE REGULATION PROTEIN"/>
    <property type="match status" value="1"/>
</dbReference>
<gene>
    <name evidence="12" type="ORF">BJY18_005841</name>
</gene>
<dbReference type="GO" id="GO:0008270">
    <property type="term" value="F:zinc ion binding"/>
    <property type="evidence" value="ECO:0007669"/>
    <property type="project" value="TreeGrafter"/>
</dbReference>
<feature type="binding site" evidence="11">
    <location>
        <position position="97"/>
    </location>
    <ligand>
        <name>Zn(2+)</name>
        <dbReference type="ChEBI" id="CHEBI:29105"/>
    </ligand>
</feature>
<evidence type="ECO:0000256" key="3">
    <source>
        <dbReference type="ARBA" id="ARBA00022490"/>
    </source>
</evidence>
<dbReference type="AlphaFoldDB" id="A0A840J089"/>
<organism evidence="12 13">
    <name type="scientific">Amycolatopsis jiangsuensis</name>
    <dbReference type="NCBI Taxonomy" id="1181879"/>
    <lineage>
        <taxon>Bacteria</taxon>
        <taxon>Bacillati</taxon>
        <taxon>Actinomycetota</taxon>
        <taxon>Actinomycetes</taxon>
        <taxon>Pseudonocardiales</taxon>
        <taxon>Pseudonocardiaceae</taxon>
        <taxon>Amycolatopsis</taxon>
    </lineage>
</organism>
<keyword evidence="9" id="KW-0238">DNA-binding</keyword>
<name>A0A840J089_9PSEU</name>
<dbReference type="Gene3D" id="1.10.10.10">
    <property type="entry name" value="Winged helix-like DNA-binding domain superfamily/Winged helix DNA-binding domain"/>
    <property type="match status" value="1"/>
</dbReference>
<dbReference type="InterPro" id="IPR043135">
    <property type="entry name" value="Fur_C"/>
</dbReference>
<dbReference type="SUPFAM" id="SSF46785">
    <property type="entry name" value="Winged helix' DNA-binding domain"/>
    <property type="match status" value="1"/>
</dbReference>
<dbReference type="EMBL" id="JACHMG010000001">
    <property type="protein sequence ID" value="MBB4688356.1"/>
    <property type="molecule type" value="Genomic_DNA"/>
</dbReference>
<keyword evidence="3" id="KW-0963">Cytoplasm</keyword>
<dbReference type="Proteomes" id="UP000581769">
    <property type="component" value="Unassembled WGS sequence"/>
</dbReference>
<dbReference type="GO" id="GO:0003700">
    <property type="term" value="F:DNA-binding transcription factor activity"/>
    <property type="evidence" value="ECO:0007669"/>
    <property type="project" value="InterPro"/>
</dbReference>
<evidence type="ECO:0000256" key="9">
    <source>
        <dbReference type="ARBA" id="ARBA00023125"/>
    </source>
</evidence>
<evidence type="ECO:0000256" key="10">
    <source>
        <dbReference type="ARBA" id="ARBA00023163"/>
    </source>
</evidence>
<evidence type="ECO:0000313" key="13">
    <source>
        <dbReference type="Proteomes" id="UP000581769"/>
    </source>
</evidence>
<evidence type="ECO:0000256" key="1">
    <source>
        <dbReference type="ARBA" id="ARBA00004496"/>
    </source>
</evidence>
<keyword evidence="7" id="KW-0408">Iron</keyword>
<evidence type="ECO:0000256" key="2">
    <source>
        <dbReference type="ARBA" id="ARBA00007957"/>
    </source>
</evidence>
<evidence type="ECO:0000256" key="7">
    <source>
        <dbReference type="ARBA" id="ARBA00023004"/>
    </source>
</evidence>
<keyword evidence="6 11" id="KW-0862">Zinc</keyword>
<accession>A0A840J089</accession>
<dbReference type="RefSeq" id="WP_184783055.1">
    <property type="nucleotide sequence ID" value="NZ_JACHMG010000001.1"/>
</dbReference>
<keyword evidence="13" id="KW-1185">Reference proteome</keyword>
<comment type="caution">
    <text evidence="12">The sequence shown here is derived from an EMBL/GenBank/DDBJ whole genome shotgun (WGS) entry which is preliminary data.</text>
</comment>
<dbReference type="Pfam" id="PF01475">
    <property type="entry name" value="FUR"/>
    <property type="match status" value="1"/>
</dbReference>
<comment type="similarity">
    <text evidence="2">Belongs to the Fur family.</text>
</comment>
<evidence type="ECO:0000313" key="12">
    <source>
        <dbReference type="EMBL" id="MBB4688356.1"/>
    </source>
</evidence>
<keyword evidence="5 11" id="KW-0479">Metal-binding</keyword>
<evidence type="ECO:0000256" key="5">
    <source>
        <dbReference type="ARBA" id="ARBA00022723"/>
    </source>
</evidence>
<dbReference type="GO" id="GO:0045892">
    <property type="term" value="P:negative regulation of DNA-templated transcription"/>
    <property type="evidence" value="ECO:0007669"/>
    <property type="project" value="TreeGrafter"/>
</dbReference>
<feature type="binding site" evidence="11">
    <location>
        <position position="137"/>
    </location>
    <ligand>
        <name>Zn(2+)</name>
        <dbReference type="ChEBI" id="CHEBI:29105"/>
    </ligand>
</feature>
<evidence type="ECO:0000256" key="6">
    <source>
        <dbReference type="ARBA" id="ARBA00022833"/>
    </source>
</evidence>
<keyword evidence="8" id="KW-0805">Transcription regulation</keyword>
<evidence type="ECO:0000256" key="4">
    <source>
        <dbReference type="ARBA" id="ARBA00022491"/>
    </source>
</evidence>
<reference evidence="12 13" key="1">
    <citation type="submission" date="2020-08" db="EMBL/GenBank/DDBJ databases">
        <title>Sequencing the genomes of 1000 actinobacteria strains.</title>
        <authorList>
            <person name="Klenk H.-P."/>
        </authorList>
    </citation>
    <scope>NUCLEOTIDE SEQUENCE [LARGE SCALE GENOMIC DNA]</scope>
    <source>
        <strain evidence="12 13">DSM 45859</strain>
    </source>
</reference>
<evidence type="ECO:0000256" key="8">
    <source>
        <dbReference type="ARBA" id="ARBA00023015"/>
    </source>
</evidence>
<dbReference type="Gene3D" id="3.30.1490.190">
    <property type="match status" value="1"/>
</dbReference>
<feature type="binding site" evidence="11">
    <location>
        <position position="134"/>
    </location>
    <ligand>
        <name>Zn(2+)</name>
        <dbReference type="ChEBI" id="CHEBI:29105"/>
    </ligand>
</feature>
<protein>
    <submittedName>
        <fullName evidence="12">Fur family ferric uptake transcriptional regulator</fullName>
    </submittedName>
</protein>
<dbReference type="InterPro" id="IPR036388">
    <property type="entry name" value="WH-like_DNA-bd_sf"/>
</dbReference>
<sequence length="147" mass="15526">MPTTTDFERMLRGAALRVTRPRVAVLAAVHGHSHADTDSIIGVVRADLGEVSHQAVYDVLRALTGAGLLRRIQPSGSLARYEARVGDNHHHVVCRSCGAIADVDCAVGPAPCLTPSDAGGFVIDEAEVVYWGRCPACSTTSASELHL</sequence>
<comment type="subcellular location">
    <subcellularLocation>
        <location evidence="1">Cytoplasm</location>
    </subcellularLocation>
</comment>
<dbReference type="InterPro" id="IPR002481">
    <property type="entry name" value="FUR"/>
</dbReference>
<dbReference type="PANTHER" id="PTHR33202:SF18">
    <property type="entry name" value="TRANSCRIPTIONAL REGULATOR FURA"/>
    <property type="match status" value="1"/>
</dbReference>